<dbReference type="EMBL" id="QQWO01000001">
    <property type="protein sequence ID" value="RSV08253.1"/>
    <property type="molecule type" value="Genomic_DNA"/>
</dbReference>
<gene>
    <name evidence="3" type="ORF">BRX40_04025</name>
    <name evidence="4" type="ORF">CA257_01985</name>
</gene>
<organism evidence="3 5">
    <name type="scientific">Sphingomonas koreensis</name>
    <dbReference type="NCBI Taxonomy" id="93064"/>
    <lineage>
        <taxon>Bacteria</taxon>
        <taxon>Pseudomonadati</taxon>
        <taxon>Pseudomonadota</taxon>
        <taxon>Alphaproteobacteria</taxon>
        <taxon>Sphingomonadales</taxon>
        <taxon>Sphingomonadaceae</taxon>
        <taxon>Sphingomonas</taxon>
    </lineage>
</organism>
<feature type="transmembrane region" description="Helical" evidence="2">
    <location>
        <begin position="46"/>
        <end position="67"/>
    </location>
</feature>
<name>A0A1L6J720_9SPHN</name>
<accession>A0A1L6J720</accession>
<dbReference type="GeneID" id="44131722"/>
<keyword evidence="2" id="KW-0812">Transmembrane</keyword>
<evidence type="ECO:0000313" key="5">
    <source>
        <dbReference type="Proteomes" id="UP000185161"/>
    </source>
</evidence>
<evidence type="ECO:0000313" key="6">
    <source>
        <dbReference type="Proteomes" id="UP000286681"/>
    </source>
</evidence>
<feature type="compositionally biased region" description="Basic and acidic residues" evidence="1">
    <location>
        <begin position="190"/>
        <end position="208"/>
    </location>
</feature>
<dbReference type="AlphaFoldDB" id="A0A1L6J720"/>
<reference evidence="5" key="2">
    <citation type="submission" date="2016-12" db="EMBL/GenBank/DDBJ databases">
        <title>Whole genome sequencing of Sphingomonas sp. ABOJV.</title>
        <authorList>
            <person name="Conlan S."/>
            <person name="Thomas P.J."/>
            <person name="Mullikin J."/>
            <person name="Palmore T.N."/>
            <person name="Frank K.M."/>
            <person name="Segre J.A."/>
        </authorList>
    </citation>
    <scope>NUCLEOTIDE SEQUENCE [LARGE SCALE GENOMIC DNA]</scope>
    <source>
        <strain evidence="5">ABOJV</strain>
    </source>
</reference>
<dbReference type="EMBL" id="CP018820">
    <property type="protein sequence ID" value="APR51715.1"/>
    <property type="molecule type" value="Genomic_DNA"/>
</dbReference>
<keyword evidence="2" id="KW-1133">Transmembrane helix</keyword>
<evidence type="ECO:0000313" key="3">
    <source>
        <dbReference type="EMBL" id="APR51715.1"/>
    </source>
</evidence>
<feature type="transmembrane region" description="Helical" evidence="2">
    <location>
        <begin position="20"/>
        <end position="40"/>
    </location>
</feature>
<evidence type="ECO:0000313" key="4">
    <source>
        <dbReference type="EMBL" id="RSV08253.1"/>
    </source>
</evidence>
<proteinExistence type="predicted"/>
<evidence type="ECO:0000256" key="2">
    <source>
        <dbReference type="SAM" id="Phobius"/>
    </source>
</evidence>
<reference evidence="3" key="1">
    <citation type="submission" date="2016-12" db="EMBL/GenBank/DDBJ databases">
        <title>Whole genome sequencing of Sphingomonas koreensis.</title>
        <authorList>
            <person name="Conlan S."/>
            <person name="Thomas P.J."/>
            <person name="Mullikin J."/>
            <person name="Palmore T.N."/>
            <person name="Frank K.M."/>
            <person name="Segre J.A."/>
        </authorList>
    </citation>
    <scope>NUCLEOTIDE SEQUENCE</scope>
    <source>
        <strain evidence="3">ABOJV</strain>
    </source>
</reference>
<dbReference type="Proteomes" id="UP000185161">
    <property type="component" value="Chromosome"/>
</dbReference>
<feature type="transmembrane region" description="Helical" evidence="2">
    <location>
        <begin position="74"/>
        <end position="95"/>
    </location>
</feature>
<feature type="region of interest" description="Disordered" evidence="1">
    <location>
        <begin position="190"/>
        <end position="213"/>
    </location>
</feature>
<keyword evidence="5" id="KW-1185">Reference proteome</keyword>
<dbReference type="RefSeq" id="WP_075150742.1">
    <property type="nucleotide sequence ID" value="NZ_CP018820.1"/>
</dbReference>
<reference evidence="4 6" key="3">
    <citation type="submission" date="2018-07" db="EMBL/GenBank/DDBJ databases">
        <title>Genomic and Epidemiologic Investigation of an Indolent Hospital Outbreak.</title>
        <authorList>
            <person name="Johnson R.C."/>
            <person name="Deming C."/>
            <person name="Conlan S."/>
            <person name="Zellmer C.J."/>
            <person name="Michelin A.V."/>
            <person name="Lee-Lin S."/>
            <person name="Thomas P.J."/>
            <person name="Park M."/>
            <person name="Weingarten R.A."/>
            <person name="Less J."/>
            <person name="Dekker J.P."/>
            <person name="Frank K.M."/>
            <person name="Musser K.A."/>
            <person name="Mcquiston J.R."/>
            <person name="Henderson D.K."/>
            <person name="Lau A.F."/>
            <person name="Palmore T.N."/>
            <person name="Segre J.A."/>
        </authorList>
    </citation>
    <scope>NUCLEOTIDE SEQUENCE [LARGE SCALE GENOMIC DNA]</scope>
    <source>
        <strain evidence="4 6">SK-NIH.Env10_0317</strain>
    </source>
</reference>
<dbReference type="KEGG" id="skr:BRX40_04025"/>
<keyword evidence="2" id="KW-0472">Membrane</keyword>
<sequence length="311" mass="33073">MSEEWEDEGARRSALFGWPLLLALLGCLALILGAAFAPTLLPRLDFWTMVLAGAGAGLALWLLVLLAGSRTRQWLVVMGALIALPVTGALAGLGAGRIHVARASIDARTFAEVDIAADGKPSVPGAAADRGSASAAYLAAIREDEADLRAYADAMGKFNLGVLSSPYLLQQSPQILADCASISGLETVTRDQSRRARDRRSRAAEAVDRSGLPADAKPGARAIVTAGDEEAMLANRIEIIRASRAQCELLARRSWHNAAGYFGFANGGDRARFGETTKRLLAAAGEAERLQRAAGDQRIKGREQVREVLMR</sequence>
<protein>
    <submittedName>
        <fullName evidence="3">Uncharacterized protein</fullName>
    </submittedName>
</protein>
<evidence type="ECO:0000256" key="1">
    <source>
        <dbReference type="SAM" id="MobiDB-lite"/>
    </source>
</evidence>
<dbReference type="STRING" id="93064.BRX40_04025"/>
<dbReference type="Proteomes" id="UP000286681">
    <property type="component" value="Unassembled WGS sequence"/>
</dbReference>